<evidence type="ECO:0000313" key="2">
    <source>
        <dbReference type="Proteomes" id="UP000034913"/>
    </source>
</evidence>
<proteinExistence type="predicted"/>
<dbReference type="EMBL" id="LCRB01000001">
    <property type="protein sequence ID" value="KKW27130.1"/>
    <property type="molecule type" value="Genomic_DNA"/>
</dbReference>
<reference evidence="1 2" key="1">
    <citation type="journal article" date="2015" name="Nature">
        <title>rRNA introns, odd ribosomes, and small enigmatic genomes across a large radiation of phyla.</title>
        <authorList>
            <person name="Brown C.T."/>
            <person name="Hug L.A."/>
            <person name="Thomas B.C."/>
            <person name="Sharon I."/>
            <person name="Castelle C.J."/>
            <person name="Singh A."/>
            <person name="Wilkins M.J."/>
            <person name="Williams K.H."/>
            <person name="Banfield J.F."/>
        </authorList>
    </citation>
    <scope>NUCLEOTIDE SEQUENCE [LARGE SCALE GENOMIC DNA]</scope>
</reference>
<organism evidence="1 2">
    <name type="scientific">candidate division Kazan bacterium GW2011_GWB1_52_7</name>
    <dbReference type="NCBI Taxonomy" id="1620414"/>
    <lineage>
        <taxon>Bacteria</taxon>
        <taxon>Bacteria division Kazan-3B-28</taxon>
    </lineage>
</organism>
<gene>
    <name evidence="1" type="ORF">VF00_C0001G0065</name>
</gene>
<protein>
    <submittedName>
        <fullName evidence="1">Uncharacterized protein</fullName>
    </submittedName>
</protein>
<name>A0A0G1X8L4_UNCK3</name>
<dbReference type="AlphaFoldDB" id="A0A0G1X8L4"/>
<sequence length="96" mass="10614">MRETTLARPKLATNVVLETHRCKVCGLATDTSRAVAARYSYMTLSGNMSTGLKEDIYLCADHWHEFAADIAVGRIMLDEPGNWLVNGTRGVVRCNV</sequence>
<accession>A0A0G1X8L4</accession>
<dbReference type="Proteomes" id="UP000034913">
    <property type="component" value="Unassembled WGS sequence"/>
</dbReference>
<evidence type="ECO:0000313" key="1">
    <source>
        <dbReference type="EMBL" id="KKW27130.1"/>
    </source>
</evidence>
<comment type="caution">
    <text evidence="1">The sequence shown here is derived from an EMBL/GenBank/DDBJ whole genome shotgun (WGS) entry which is preliminary data.</text>
</comment>